<dbReference type="KEGG" id="pfy:PFICI_02971"/>
<dbReference type="EMBL" id="KI912110">
    <property type="protein sequence ID" value="ETS84946.1"/>
    <property type="molecule type" value="Genomic_DNA"/>
</dbReference>
<dbReference type="GeneID" id="19267984"/>
<dbReference type="HOGENOM" id="CLU_1525698_0_0_1"/>
<gene>
    <name evidence="1" type="ORF">PFICI_02971</name>
</gene>
<organism evidence="1 2">
    <name type="scientific">Pestalotiopsis fici (strain W106-1 / CGMCC3.15140)</name>
    <dbReference type="NCBI Taxonomy" id="1229662"/>
    <lineage>
        <taxon>Eukaryota</taxon>
        <taxon>Fungi</taxon>
        <taxon>Dikarya</taxon>
        <taxon>Ascomycota</taxon>
        <taxon>Pezizomycotina</taxon>
        <taxon>Sordariomycetes</taxon>
        <taxon>Xylariomycetidae</taxon>
        <taxon>Amphisphaeriales</taxon>
        <taxon>Sporocadaceae</taxon>
        <taxon>Pestalotiopsis</taxon>
    </lineage>
</organism>
<protein>
    <submittedName>
        <fullName evidence="1">Uncharacterized protein</fullName>
    </submittedName>
</protein>
<accession>W3XI70</accession>
<dbReference type="Proteomes" id="UP000030651">
    <property type="component" value="Unassembled WGS sequence"/>
</dbReference>
<dbReference type="InParanoid" id="W3XI70"/>
<evidence type="ECO:0000313" key="1">
    <source>
        <dbReference type="EMBL" id="ETS84946.1"/>
    </source>
</evidence>
<dbReference type="AlphaFoldDB" id="W3XI70"/>
<sequence length="176" mass="20131">MDASFVASETSSAEPEDIEVDADASRIIIPQKAEPDIRINNEDSWSRFDALIDQKDPQSHEFVVRNHHVFSHDTYILPTLRPFLEKLIKTRSHPTKGFWSRIRDTTSLSFRKICTKWIGSRVSTTARKEPGVLQWPNDVPDGRYLLVSSNPEGDDEGYEYGAISIILINEEMGRLR</sequence>
<proteinExistence type="predicted"/>
<name>W3XI70_PESFW</name>
<evidence type="ECO:0000313" key="2">
    <source>
        <dbReference type="Proteomes" id="UP000030651"/>
    </source>
</evidence>
<dbReference type="RefSeq" id="XP_007829743.1">
    <property type="nucleotide sequence ID" value="XM_007831552.1"/>
</dbReference>
<keyword evidence="2" id="KW-1185">Reference proteome</keyword>
<reference evidence="2" key="1">
    <citation type="journal article" date="2015" name="BMC Genomics">
        <title>Genomic and transcriptomic analysis of the endophytic fungus Pestalotiopsis fici reveals its lifestyle and high potential for synthesis of natural products.</title>
        <authorList>
            <person name="Wang X."/>
            <person name="Zhang X."/>
            <person name="Liu L."/>
            <person name="Xiang M."/>
            <person name="Wang W."/>
            <person name="Sun X."/>
            <person name="Che Y."/>
            <person name="Guo L."/>
            <person name="Liu G."/>
            <person name="Guo L."/>
            <person name="Wang C."/>
            <person name="Yin W.B."/>
            <person name="Stadler M."/>
            <person name="Zhang X."/>
            <person name="Liu X."/>
        </authorList>
    </citation>
    <scope>NUCLEOTIDE SEQUENCE [LARGE SCALE GENOMIC DNA]</scope>
    <source>
        <strain evidence="2">W106-1 / CGMCC3.15140</strain>
    </source>
</reference>